<dbReference type="HOGENOM" id="CLU_072265_0_0_5"/>
<evidence type="ECO:0000313" key="1">
    <source>
        <dbReference type="EMBL" id="ABI76811.1"/>
    </source>
</evidence>
<gene>
    <name evidence="1" type="ordered locus">HNE_2261</name>
</gene>
<dbReference type="AlphaFoldDB" id="Q0BZY7"/>
<dbReference type="RefSeq" id="WP_011647254.1">
    <property type="nucleotide sequence ID" value="NC_008358.1"/>
</dbReference>
<dbReference type="KEGG" id="hne:HNE_2261"/>
<dbReference type="Proteomes" id="UP000001959">
    <property type="component" value="Chromosome"/>
</dbReference>
<dbReference type="EMBL" id="CP000158">
    <property type="protein sequence ID" value="ABI76811.1"/>
    <property type="molecule type" value="Genomic_DNA"/>
</dbReference>
<dbReference type="Gene3D" id="3.40.50.300">
    <property type="entry name" value="P-loop containing nucleotide triphosphate hydrolases"/>
    <property type="match status" value="1"/>
</dbReference>
<dbReference type="InterPro" id="IPR027417">
    <property type="entry name" value="P-loop_NTPase"/>
</dbReference>
<keyword evidence="2" id="KW-1185">Reference proteome</keyword>
<evidence type="ECO:0000313" key="2">
    <source>
        <dbReference type="Proteomes" id="UP000001959"/>
    </source>
</evidence>
<protein>
    <recommendedName>
        <fullName evidence="3">Chromosomal replication initiator protein DnaA domain-containing protein</fullName>
    </recommendedName>
</protein>
<dbReference type="Gene3D" id="1.10.8.60">
    <property type="match status" value="1"/>
</dbReference>
<evidence type="ECO:0008006" key="3">
    <source>
        <dbReference type="Google" id="ProtNLM"/>
    </source>
</evidence>
<name>Q0BZY7_HYPNA</name>
<reference evidence="1 2" key="1">
    <citation type="journal article" date="2006" name="J. Bacteriol.">
        <title>Comparative genomic evidence for a close relationship between the dimorphic prosthecate bacteria Hyphomonas neptunium and Caulobacter crescentus.</title>
        <authorList>
            <person name="Badger J.H."/>
            <person name="Hoover T.R."/>
            <person name="Brun Y.V."/>
            <person name="Weiner R.M."/>
            <person name="Laub M.T."/>
            <person name="Alexandre G."/>
            <person name="Mrazek J."/>
            <person name="Ren Q."/>
            <person name="Paulsen I.T."/>
            <person name="Nelson K.E."/>
            <person name="Khouri H.M."/>
            <person name="Radune D."/>
            <person name="Sosa J."/>
            <person name="Dodson R.J."/>
            <person name="Sullivan S.A."/>
            <person name="Rosovitz M.J."/>
            <person name="Madupu R."/>
            <person name="Brinkac L.M."/>
            <person name="Durkin A.S."/>
            <person name="Daugherty S.C."/>
            <person name="Kothari S.P."/>
            <person name="Giglio M.G."/>
            <person name="Zhou L."/>
            <person name="Haft D.H."/>
            <person name="Selengut J.D."/>
            <person name="Davidsen T.M."/>
            <person name="Yang Q."/>
            <person name="Zafar N."/>
            <person name="Ward N.L."/>
        </authorList>
    </citation>
    <scope>NUCLEOTIDE SEQUENCE [LARGE SCALE GENOMIC DNA]</scope>
    <source>
        <strain evidence="1 2">ATCC 15444</strain>
    </source>
</reference>
<dbReference type="STRING" id="228405.HNE_2261"/>
<proteinExistence type="predicted"/>
<dbReference type="eggNOG" id="COG0593">
    <property type="taxonomic scope" value="Bacteria"/>
</dbReference>
<organism evidence="1 2">
    <name type="scientific">Hyphomonas neptunium (strain ATCC 15444)</name>
    <dbReference type="NCBI Taxonomy" id="228405"/>
    <lineage>
        <taxon>Bacteria</taxon>
        <taxon>Pseudomonadati</taxon>
        <taxon>Pseudomonadota</taxon>
        <taxon>Alphaproteobacteria</taxon>
        <taxon>Hyphomonadales</taxon>
        <taxon>Hyphomonadaceae</taxon>
        <taxon>Hyphomonas</taxon>
    </lineage>
</organism>
<dbReference type="SUPFAM" id="SSF52540">
    <property type="entry name" value="P-loop containing nucleoside triphosphate hydrolases"/>
    <property type="match status" value="1"/>
</dbReference>
<accession>Q0BZY7</accession>
<sequence>MTSDKNGSQDGPAQPLLSFPVPVAHWDGLISGGPNEAAVGLASRPEAWATHALCVTGPARCGLTYLARAWAGRFGGQYMTAAEFGALKLGALDGLAGGYVALDDVDMIAARRDEPLLLFYNMIAAKGGRVLLVAHTGPAGWRTGIADLRSRLNSMPVAEISQPDEAHVRARLRAAAAQRFMKLSPETINYLVPRIDLSYEAIETLMDRLSGEVSIAGKAPGLALARLVLEGLDEDREEDEGAG</sequence>